<feature type="region of interest" description="Disordered" evidence="1">
    <location>
        <begin position="353"/>
        <end position="402"/>
    </location>
</feature>
<evidence type="ECO:0000259" key="2">
    <source>
        <dbReference type="Pfam" id="PF02470"/>
    </source>
</evidence>
<evidence type="ECO:0000313" key="4">
    <source>
        <dbReference type="EMBL" id="ANH39911.1"/>
    </source>
</evidence>
<feature type="domain" description="Mce/MlaD" evidence="2">
    <location>
        <begin position="31"/>
        <end position="105"/>
    </location>
</feature>
<dbReference type="InterPro" id="IPR052336">
    <property type="entry name" value="MlaD_Phospholipid_Transporter"/>
</dbReference>
<dbReference type="Proteomes" id="UP000077868">
    <property type="component" value="Chromosome"/>
</dbReference>
<dbReference type="InterPro" id="IPR003399">
    <property type="entry name" value="Mce/MlaD"/>
</dbReference>
<dbReference type="GO" id="GO:0005576">
    <property type="term" value="C:extracellular region"/>
    <property type="evidence" value="ECO:0007669"/>
    <property type="project" value="TreeGrafter"/>
</dbReference>
<feature type="domain" description="Mammalian cell entry C-terminal" evidence="3">
    <location>
        <begin position="111"/>
        <end position="266"/>
    </location>
</feature>
<dbReference type="KEGG" id="ndk:I601_3505"/>
<dbReference type="PANTHER" id="PTHR33371:SF4">
    <property type="entry name" value="INTERMEMBRANE PHOSPHOLIPID TRANSPORT SYSTEM BINDING PROTEIN MLAD"/>
    <property type="match status" value="1"/>
</dbReference>
<dbReference type="AlphaFoldDB" id="A0A1A9GR12"/>
<feature type="compositionally biased region" description="Basic and acidic residues" evidence="1">
    <location>
        <begin position="374"/>
        <end position="383"/>
    </location>
</feature>
<evidence type="ECO:0000259" key="3">
    <source>
        <dbReference type="Pfam" id="PF11887"/>
    </source>
</evidence>
<dbReference type="InterPro" id="IPR024516">
    <property type="entry name" value="Mce_C"/>
</dbReference>
<dbReference type="OrthoDB" id="4516955at2"/>
<keyword evidence="5" id="KW-1185">Reference proteome</keyword>
<proteinExistence type="predicted"/>
<dbReference type="PANTHER" id="PTHR33371">
    <property type="entry name" value="INTERMEMBRANE PHOSPHOLIPID TRANSPORT SYSTEM BINDING PROTEIN MLAD-RELATED"/>
    <property type="match status" value="1"/>
</dbReference>
<dbReference type="InterPro" id="IPR005693">
    <property type="entry name" value="Mce"/>
</dbReference>
<dbReference type="STRING" id="1300347.I601_3505"/>
<name>A0A1A9GR12_9ACTN</name>
<dbReference type="RefSeq" id="WP_068112515.1">
    <property type="nucleotide sequence ID" value="NZ_CP015079.1"/>
</dbReference>
<dbReference type="NCBIfam" id="TIGR00996">
    <property type="entry name" value="Mtu_fam_mce"/>
    <property type="match status" value="1"/>
</dbReference>
<evidence type="ECO:0000313" key="5">
    <source>
        <dbReference type="Proteomes" id="UP000077868"/>
    </source>
</evidence>
<sequence length="402" mass="42356">MDRLLARGPAVVVVLLLLAGSFLALRGGDETKQVTAHFPRAVSVYVGTDVRILGVNVGEVTAVVPDGEAVRVEMEYDGDVDVPDDAQAVVVTPTLVADRFVQLTPAYTEGEVMADGAEIELPDTGVPVELDRIYASLRDLSTALGPDGANADGTLDNLLRASSEALEGQGEAGNDMINELSRAAETFGEGSGDLFETVSALAVFTDTLARNDRLVRAFVRDLAGVSADLEEEREELGAALTSVSSAVGTVEKFVRENRTALVGDVEKLTRTVKTIASERESIDQALTSAPVSIGNLALAFNNETGSIGSRIGVSGNVWDADGFLCSVVQQSALPRVSKNLACTLFEAILEPITSPVPTLPPEQRAQDPAARRQGGPDRSRPDQARYVSDPGASLADLLGGRR</sequence>
<dbReference type="EMBL" id="CP015079">
    <property type="protein sequence ID" value="ANH39911.1"/>
    <property type="molecule type" value="Genomic_DNA"/>
</dbReference>
<reference evidence="4 5" key="1">
    <citation type="submission" date="2016-03" db="EMBL/GenBank/DDBJ databases">
        <title>Complete genome sequence of a soil Actinobacterium, Nocardioides dokdonensis FR1436.</title>
        <authorList>
            <person name="Kwon S.-K."/>
            <person name="Kim K."/>
            <person name="Kim J.F."/>
        </authorList>
    </citation>
    <scope>NUCLEOTIDE SEQUENCE [LARGE SCALE GENOMIC DNA]</scope>
    <source>
        <strain evidence="4 5">FR1436</strain>
    </source>
</reference>
<dbReference type="Pfam" id="PF02470">
    <property type="entry name" value="MlaD"/>
    <property type="match status" value="1"/>
</dbReference>
<gene>
    <name evidence="4" type="ORF">I601_3505</name>
</gene>
<organism evidence="4 5">
    <name type="scientific">Nocardioides dokdonensis FR1436</name>
    <dbReference type="NCBI Taxonomy" id="1300347"/>
    <lineage>
        <taxon>Bacteria</taxon>
        <taxon>Bacillati</taxon>
        <taxon>Actinomycetota</taxon>
        <taxon>Actinomycetes</taxon>
        <taxon>Propionibacteriales</taxon>
        <taxon>Nocardioidaceae</taxon>
        <taxon>Nocardioides</taxon>
    </lineage>
</organism>
<accession>A0A1A9GR12</accession>
<evidence type="ECO:0000256" key="1">
    <source>
        <dbReference type="SAM" id="MobiDB-lite"/>
    </source>
</evidence>
<protein>
    <submittedName>
        <fullName evidence="4">Mce related protein</fullName>
    </submittedName>
</protein>
<dbReference type="Pfam" id="PF11887">
    <property type="entry name" value="Mce4_CUP1"/>
    <property type="match status" value="1"/>
</dbReference>
<dbReference type="PATRIC" id="fig|1300347.3.peg.3515"/>